<dbReference type="EMBL" id="CP014586">
    <property type="protein sequence ID" value="ANZ76927.1"/>
    <property type="molecule type" value="Genomic_DNA"/>
</dbReference>
<comment type="function">
    <text evidence="8">Putative tyrosine-protein phosphatase required for protection against superoxide stress.</text>
</comment>
<dbReference type="OrthoDB" id="6375174at2759"/>
<dbReference type="Pfam" id="PF03162">
    <property type="entry name" value="Y_phosphatase2"/>
    <property type="match status" value="1"/>
</dbReference>
<gene>
    <name evidence="12" type="primary">OCA4</name>
    <name evidence="12" type="ORF">ATY40_BA7503863</name>
</gene>
<evidence type="ECO:0000256" key="2">
    <source>
        <dbReference type="ARBA" id="ARBA00009580"/>
    </source>
</evidence>
<feature type="region of interest" description="Disordered" evidence="11">
    <location>
        <begin position="169"/>
        <end position="206"/>
    </location>
</feature>
<evidence type="ECO:0000256" key="3">
    <source>
        <dbReference type="ARBA" id="ARBA00013064"/>
    </source>
</evidence>
<evidence type="ECO:0000313" key="12">
    <source>
        <dbReference type="EMBL" id="ANZ76927.1"/>
    </source>
</evidence>
<comment type="similarity">
    <text evidence="2">Belongs to the protein-tyrosine phosphatase family.</text>
</comment>
<keyword evidence="4" id="KW-0963">Cytoplasm</keyword>
<accession>A0A1B2JFV9</accession>
<keyword evidence="7" id="KW-0346">Stress response</keyword>
<dbReference type="FunFam" id="3.90.190.10:FF:000035">
    <property type="entry name" value="Tyrosine phosphatase, putative"/>
    <property type="match status" value="1"/>
</dbReference>
<dbReference type="EC" id="3.1.3.48" evidence="3"/>
<evidence type="ECO:0000256" key="5">
    <source>
        <dbReference type="ARBA" id="ARBA00022801"/>
    </source>
</evidence>
<comment type="subcellular location">
    <subcellularLocation>
        <location evidence="1">Cytoplasm</location>
    </subcellularLocation>
</comment>
<reference evidence="12 13" key="1">
    <citation type="submission" date="2016-02" db="EMBL/GenBank/DDBJ databases">
        <title>Comparative genomic and transcriptomic foundation for Pichia pastoris.</title>
        <authorList>
            <person name="Love K.R."/>
            <person name="Shah K.A."/>
            <person name="Whittaker C.A."/>
            <person name="Wu J."/>
            <person name="Bartlett M.C."/>
            <person name="Ma D."/>
            <person name="Leeson R.L."/>
            <person name="Priest M."/>
            <person name="Young S.K."/>
            <person name="Love J.C."/>
        </authorList>
    </citation>
    <scope>NUCLEOTIDE SEQUENCE [LARGE SCALE GENOMIC DNA]</scope>
    <source>
        <strain evidence="12 13">ATCC 28485</strain>
    </source>
</reference>
<evidence type="ECO:0000256" key="7">
    <source>
        <dbReference type="ARBA" id="ARBA00023016"/>
    </source>
</evidence>
<protein>
    <recommendedName>
        <fullName evidence="9">Putative tyrosine-protein phosphatase OCA1</fullName>
        <ecNumber evidence="3">3.1.3.48</ecNumber>
    </recommendedName>
</protein>
<keyword evidence="5" id="KW-0378">Hydrolase</keyword>
<dbReference type="GO" id="GO:0005737">
    <property type="term" value="C:cytoplasm"/>
    <property type="evidence" value="ECO:0007669"/>
    <property type="project" value="UniProtKB-SubCell"/>
</dbReference>
<dbReference type="SUPFAM" id="SSF52799">
    <property type="entry name" value="(Phosphotyrosine protein) phosphatases II"/>
    <property type="match status" value="1"/>
</dbReference>
<evidence type="ECO:0000256" key="8">
    <source>
        <dbReference type="ARBA" id="ARBA00037204"/>
    </source>
</evidence>
<evidence type="ECO:0000313" key="13">
    <source>
        <dbReference type="Proteomes" id="UP000094565"/>
    </source>
</evidence>
<dbReference type="InterPro" id="IPR029021">
    <property type="entry name" value="Prot-tyrosine_phosphatase-like"/>
</dbReference>
<dbReference type="PANTHER" id="PTHR31126:SF70">
    <property type="entry name" value="PROTEIN OCA4"/>
    <property type="match status" value="1"/>
</dbReference>
<dbReference type="GO" id="GO:0004725">
    <property type="term" value="F:protein tyrosine phosphatase activity"/>
    <property type="evidence" value="ECO:0007669"/>
    <property type="project" value="UniProtKB-EC"/>
</dbReference>
<comment type="catalytic activity">
    <reaction evidence="10">
        <text>O-phospho-L-tyrosyl-[protein] + H2O = L-tyrosyl-[protein] + phosphate</text>
        <dbReference type="Rhea" id="RHEA:10684"/>
        <dbReference type="Rhea" id="RHEA-COMP:10136"/>
        <dbReference type="Rhea" id="RHEA-COMP:20101"/>
        <dbReference type="ChEBI" id="CHEBI:15377"/>
        <dbReference type="ChEBI" id="CHEBI:43474"/>
        <dbReference type="ChEBI" id="CHEBI:46858"/>
        <dbReference type="ChEBI" id="CHEBI:61978"/>
        <dbReference type="EC" id="3.1.3.48"/>
    </reaction>
</comment>
<evidence type="ECO:0000256" key="4">
    <source>
        <dbReference type="ARBA" id="ARBA00022490"/>
    </source>
</evidence>
<evidence type="ECO:0000256" key="10">
    <source>
        <dbReference type="ARBA" id="ARBA00051722"/>
    </source>
</evidence>
<evidence type="ECO:0000256" key="6">
    <source>
        <dbReference type="ARBA" id="ARBA00022912"/>
    </source>
</evidence>
<dbReference type="Proteomes" id="UP000094565">
    <property type="component" value="Chromosome 3"/>
</dbReference>
<keyword evidence="13" id="KW-1185">Reference proteome</keyword>
<evidence type="ECO:0000256" key="11">
    <source>
        <dbReference type="SAM" id="MobiDB-lite"/>
    </source>
</evidence>
<dbReference type="InterPro" id="IPR004861">
    <property type="entry name" value="Siw14-like"/>
</dbReference>
<sequence length="340" mass="39353">MLVPPDNYGLVEDGLYRCSKLDALNCAFLETLRLQSIILLDPEKPHKKLRQWAEEQGIVLHHLGGIGNSNSMNPIQDFSIKKQDWMLLKPTMVIRIFELILDQRNYNILIVDKTETVVGILRRIQKWSFSSIIEEYRLNAGGKYNYFAENFLELITVELKSYREEITTQEDLEAEPADDKQVKASPSATTEAESDAISIPSNHYRRMSHGNSFNKFRNSLERKLSSDATDNAVEEDLSESLGKRLSLSVSPQIPKNLLRRVEQRKQKKYKASNEAESETEDYRYYKSNNYGYIQKDVVLKVKLPQEEYLPEWFIRGRDLWESLNGNSKISRSSNNESETT</sequence>
<proteinExistence type="inferred from homology"/>
<keyword evidence="6" id="KW-0904">Protein phosphatase</keyword>
<evidence type="ECO:0000256" key="1">
    <source>
        <dbReference type="ARBA" id="ARBA00004496"/>
    </source>
</evidence>
<dbReference type="AlphaFoldDB" id="A0A1B2JFV9"/>
<organism evidence="12 13">
    <name type="scientific">Komagataella pastoris</name>
    <name type="common">Yeast</name>
    <name type="synonym">Pichia pastoris</name>
    <dbReference type="NCBI Taxonomy" id="4922"/>
    <lineage>
        <taxon>Eukaryota</taxon>
        <taxon>Fungi</taxon>
        <taxon>Dikarya</taxon>
        <taxon>Ascomycota</taxon>
        <taxon>Saccharomycotina</taxon>
        <taxon>Pichiomycetes</taxon>
        <taxon>Pichiales</taxon>
        <taxon>Pichiaceae</taxon>
        <taxon>Komagataella</taxon>
    </lineage>
</organism>
<name>A0A1B2JFV9_PICPA</name>
<dbReference type="PANTHER" id="PTHR31126">
    <property type="entry name" value="TYROSINE-PROTEIN PHOSPHATASE"/>
    <property type="match status" value="1"/>
</dbReference>
<dbReference type="Gene3D" id="3.90.190.10">
    <property type="entry name" value="Protein tyrosine phosphatase superfamily"/>
    <property type="match status" value="1"/>
</dbReference>
<evidence type="ECO:0000256" key="9">
    <source>
        <dbReference type="ARBA" id="ARBA00039934"/>
    </source>
</evidence>